<evidence type="ECO:0000256" key="3">
    <source>
        <dbReference type="ARBA" id="ARBA00022490"/>
    </source>
</evidence>
<dbReference type="OrthoDB" id="6375174at2759"/>
<evidence type="ECO:0000256" key="4">
    <source>
        <dbReference type="ARBA" id="ARBA00022801"/>
    </source>
</evidence>
<dbReference type="STRING" id="177199.A0A420XZQ1"/>
<dbReference type="GO" id="GO:0052840">
    <property type="term" value="F:inositol diphosphate tetrakisphosphate diphosphatase activity"/>
    <property type="evidence" value="ECO:0007669"/>
    <property type="project" value="TreeGrafter"/>
</dbReference>
<evidence type="ECO:0000256" key="6">
    <source>
        <dbReference type="ARBA" id="ARBA00047342"/>
    </source>
</evidence>
<dbReference type="PROSITE" id="PS00383">
    <property type="entry name" value="TYR_PHOSPHATASE_1"/>
    <property type="match status" value="1"/>
</dbReference>
<feature type="compositionally biased region" description="Basic and acidic residues" evidence="8">
    <location>
        <begin position="33"/>
        <end position="42"/>
    </location>
</feature>
<dbReference type="Pfam" id="PF03162">
    <property type="entry name" value="Y_phosphatase2"/>
    <property type="match status" value="1"/>
</dbReference>
<dbReference type="Gene3D" id="3.90.190.10">
    <property type="entry name" value="Protein tyrosine phosphatase superfamily"/>
    <property type="match status" value="1"/>
</dbReference>
<feature type="compositionally biased region" description="Polar residues" evidence="8">
    <location>
        <begin position="60"/>
        <end position="70"/>
    </location>
</feature>
<evidence type="ECO:0000259" key="10">
    <source>
        <dbReference type="PROSITE" id="PS50056"/>
    </source>
</evidence>
<comment type="catalytic activity">
    <reaction evidence="7">
        <text>1,5-bis(diphospho)-1D-myo-inositol 2,3,4,6-tetrakisphosphate + H2O = 1-diphospho-1D-myo-inositol 2,3,4,5,6-pentakisphosphate + phosphate + 2 H(+)</text>
        <dbReference type="Rhea" id="RHEA:79699"/>
        <dbReference type="ChEBI" id="CHEBI:15377"/>
        <dbReference type="ChEBI" id="CHEBI:15378"/>
        <dbReference type="ChEBI" id="CHEBI:43474"/>
        <dbReference type="ChEBI" id="CHEBI:74946"/>
        <dbReference type="ChEBI" id="CHEBI:77983"/>
        <dbReference type="EC" id="3.6.1.52"/>
    </reaction>
    <physiologicalReaction direction="left-to-right" evidence="7">
        <dbReference type="Rhea" id="RHEA:79700"/>
    </physiologicalReaction>
</comment>
<dbReference type="PANTHER" id="PTHR31126:SF48">
    <property type="entry name" value="INOSITOL PHOSPHATASE SIW14"/>
    <property type="match status" value="1"/>
</dbReference>
<dbReference type="FunFam" id="3.90.190.10:FF:000035">
    <property type="entry name" value="Tyrosine phosphatase, putative"/>
    <property type="match status" value="1"/>
</dbReference>
<evidence type="ECO:0000313" key="12">
    <source>
        <dbReference type="Proteomes" id="UP000275385"/>
    </source>
</evidence>
<dbReference type="AlphaFoldDB" id="A0A420XZQ1"/>
<evidence type="ECO:0000256" key="1">
    <source>
        <dbReference type="ARBA" id="ARBA00004496"/>
    </source>
</evidence>
<dbReference type="InterPro" id="IPR004861">
    <property type="entry name" value="Siw14-like"/>
</dbReference>
<feature type="domain" description="Tyrosine specific protein phosphatases" evidence="10">
    <location>
        <begin position="231"/>
        <end position="262"/>
    </location>
</feature>
<proteinExistence type="inferred from homology"/>
<evidence type="ECO:0000259" key="9">
    <source>
        <dbReference type="PROSITE" id="PS50054"/>
    </source>
</evidence>
<gene>
    <name evidence="11" type="ORF">DL546_002399</name>
</gene>
<evidence type="ECO:0000256" key="2">
    <source>
        <dbReference type="ARBA" id="ARBA00012527"/>
    </source>
</evidence>
<keyword evidence="12" id="KW-1185">Reference proteome</keyword>
<keyword evidence="3" id="KW-0963">Cytoplasm</keyword>
<evidence type="ECO:0000313" key="11">
    <source>
        <dbReference type="EMBL" id="RKU40888.1"/>
    </source>
</evidence>
<sequence length="346" mass="38911">MKTVGAEADITFGAEMAGIVVTKRSTRGIVEYGKEGEPREHQATANKPSKHMNMRDDESQSSTDVEIKGRSSSVSFEACRQFADPMNWETDIGTALTTTTHPVTQPEAFEFQGRSCRMTSDHVSSNVEHVTGNAVHQAPNAQEARSHHVTLPIEGQPINFGTVVPGVYRSSYPQAEDYPFLQKLGLKTVVTLVHKDFPAGYKAFLRKNDIKHHVFDMTGTKKATIPPELMKNILQLVMDQRNYPLLIHCNHGRHRTGCVVAVVRKFSGWDVTPILDEYKAYAEPKVRDCDLDYINEFNVREMSNLWAKEDAAWFGNLNRFRLTCFSLVAVLIWVVSQGKLTNQRNA</sequence>
<evidence type="ECO:0000256" key="7">
    <source>
        <dbReference type="ARBA" id="ARBA00047927"/>
    </source>
</evidence>
<feature type="domain" description="Tyrosine-protein phosphatase" evidence="9">
    <location>
        <begin position="159"/>
        <end position="312"/>
    </location>
</feature>
<comment type="similarity">
    <text evidence="5">Belongs to the protein-tyrosine phosphatase family. Atypical dual-specificity phosphatase Siw14-like subfamily.</text>
</comment>
<organism evidence="11 12">
    <name type="scientific">Coniochaeta pulveracea</name>
    <dbReference type="NCBI Taxonomy" id="177199"/>
    <lineage>
        <taxon>Eukaryota</taxon>
        <taxon>Fungi</taxon>
        <taxon>Dikarya</taxon>
        <taxon>Ascomycota</taxon>
        <taxon>Pezizomycotina</taxon>
        <taxon>Sordariomycetes</taxon>
        <taxon>Sordariomycetidae</taxon>
        <taxon>Coniochaetales</taxon>
        <taxon>Coniochaetaceae</taxon>
        <taxon>Coniochaeta</taxon>
    </lineage>
</organism>
<keyword evidence="4" id="KW-0378">Hydrolase</keyword>
<accession>A0A420XZQ1</accession>
<dbReference type="PROSITE" id="PS50056">
    <property type="entry name" value="TYR_PHOSPHATASE_2"/>
    <property type="match status" value="1"/>
</dbReference>
<dbReference type="GO" id="GO:0016791">
    <property type="term" value="F:phosphatase activity"/>
    <property type="evidence" value="ECO:0007669"/>
    <property type="project" value="TreeGrafter"/>
</dbReference>
<dbReference type="InterPro" id="IPR000387">
    <property type="entry name" value="Tyr_Pase_dom"/>
</dbReference>
<comment type="catalytic activity">
    <reaction evidence="6">
        <text>5-diphospho-1D-myo-inositol 1,2,3,4,6-pentakisphosphate + H2O = 1D-myo-inositol hexakisphosphate + phosphate + H(+)</text>
        <dbReference type="Rhea" id="RHEA:22384"/>
        <dbReference type="ChEBI" id="CHEBI:15377"/>
        <dbReference type="ChEBI" id="CHEBI:15378"/>
        <dbReference type="ChEBI" id="CHEBI:43474"/>
        <dbReference type="ChEBI" id="CHEBI:58130"/>
        <dbReference type="ChEBI" id="CHEBI:58628"/>
        <dbReference type="EC" id="3.6.1.52"/>
    </reaction>
    <physiologicalReaction direction="left-to-right" evidence="6">
        <dbReference type="Rhea" id="RHEA:22385"/>
    </physiologicalReaction>
</comment>
<reference evidence="11 12" key="1">
    <citation type="submission" date="2018-08" db="EMBL/GenBank/DDBJ databases">
        <title>Draft genome of the lignicolous fungus Coniochaeta pulveracea.</title>
        <authorList>
            <person name="Borstlap C.J."/>
            <person name="De Witt R.N."/>
            <person name="Botha A."/>
            <person name="Volschenk H."/>
        </authorList>
    </citation>
    <scope>NUCLEOTIDE SEQUENCE [LARGE SCALE GENOMIC DNA]</scope>
    <source>
        <strain evidence="11 12">CAB683</strain>
    </source>
</reference>
<comment type="caution">
    <text evidence="11">The sequence shown here is derived from an EMBL/GenBank/DDBJ whole genome shotgun (WGS) entry which is preliminary data.</text>
</comment>
<dbReference type="InterPro" id="IPR029021">
    <property type="entry name" value="Prot-tyrosine_phosphatase-like"/>
</dbReference>
<dbReference type="EMBL" id="QVQW01000088">
    <property type="protein sequence ID" value="RKU40888.1"/>
    <property type="molecule type" value="Genomic_DNA"/>
</dbReference>
<evidence type="ECO:0000256" key="8">
    <source>
        <dbReference type="SAM" id="MobiDB-lite"/>
    </source>
</evidence>
<protein>
    <recommendedName>
        <fullName evidence="2">diphosphoinositol-polyphosphate diphosphatase</fullName>
        <ecNumber evidence="2">3.6.1.52</ecNumber>
    </recommendedName>
</protein>
<feature type="region of interest" description="Disordered" evidence="8">
    <location>
        <begin position="33"/>
        <end position="70"/>
    </location>
</feature>
<name>A0A420XZQ1_9PEZI</name>
<dbReference type="PROSITE" id="PS50054">
    <property type="entry name" value="TYR_PHOSPHATASE_DUAL"/>
    <property type="match status" value="1"/>
</dbReference>
<comment type="subcellular location">
    <subcellularLocation>
        <location evidence="1">Cytoplasm</location>
    </subcellularLocation>
</comment>
<dbReference type="InterPro" id="IPR020422">
    <property type="entry name" value="TYR_PHOSPHATASE_DUAL_dom"/>
</dbReference>
<dbReference type="InterPro" id="IPR016130">
    <property type="entry name" value="Tyr_Pase_AS"/>
</dbReference>
<evidence type="ECO:0000256" key="5">
    <source>
        <dbReference type="ARBA" id="ARBA00044949"/>
    </source>
</evidence>
<dbReference type="GO" id="GO:0005737">
    <property type="term" value="C:cytoplasm"/>
    <property type="evidence" value="ECO:0007669"/>
    <property type="project" value="UniProtKB-SubCell"/>
</dbReference>
<dbReference type="PANTHER" id="PTHR31126">
    <property type="entry name" value="TYROSINE-PROTEIN PHOSPHATASE"/>
    <property type="match status" value="1"/>
</dbReference>
<dbReference type="EC" id="3.6.1.52" evidence="2"/>
<dbReference type="SUPFAM" id="SSF52799">
    <property type="entry name" value="(Phosphotyrosine protein) phosphatases II"/>
    <property type="match status" value="1"/>
</dbReference>
<dbReference type="Proteomes" id="UP000275385">
    <property type="component" value="Unassembled WGS sequence"/>
</dbReference>